<evidence type="ECO:0000313" key="1">
    <source>
        <dbReference type="EMBL" id="GCA75921.1"/>
    </source>
</evidence>
<sequence length="57" mass="6181">MLVSALYHFSLFVADILLLSCPPMSGLTGVGLLQRGEQSHTQDEKIKLVGHQVCIEG</sequence>
<proteinExistence type="predicted"/>
<dbReference type="EMBL" id="BHVP01000053">
    <property type="protein sequence ID" value="GCA75921.1"/>
    <property type="molecule type" value="Genomic_DNA"/>
</dbReference>
<evidence type="ECO:0000313" key="2">
    <source>
        <dbReference type="Proteomes" id="UP000324917"/>
    </source>
</evidence>
<dbReference type="Proteomes" id="UP000324917">
    <property type="component" value="Unassembled WGS sequence"/>
</dbReference>
<reference evidence="1 2" key="1">
    <citation type="submission" date="2018-09" db="EMBL/GenBank/DDBJ databases">
        <title>Evolutionary history of phycoerythrin pigmentation in the water bloom-forming cyanobacterium Microcystis aeruginosa.</title>
        <authorList>
            <person name="Tanabe Y."/>
            <person name="Tanabe Y."/>
            <person name="Yamaguchi H."/>
        </authorList>
    </citation>
    <scope>NUCLEOTIDE SEQUENCE [LARGE SCALE GENOMIC DNA]</scope>
    <source>
        <strain evidence="1 2">NIES-2520</strain>
    </source>
</reference>
<accession>A0A5A5RS15</accession>
<dbReference type="AlphaFoldDB" id="A0A5A5RS15"/>
<protein>
    <submittedName>
        <fullName evidence="1">Uncharacterized protein</fullName>
    </submittedName>
</protein>
<gene>
    <name evidence="1" type="ORF">MiTe_02758</name>
</gene>
<name>A0A5A5RS15_MICAE</name>
<comment type="caution">
    <text evidence="1">The sequence shown here is derived from an EMBL/GenBank/DDBJ whole genome shotgun (WGS) entry which is preliminary data.</text>
</comment>
<organism evidence="1 2">
    <name type="scientific">Microcystis aeruginosa NIES-2520</name>
    <dbReference type="NCBI Taxonomy" id="2303982"/>
    <lineage>
        <taxon>Bacteria</taxon>
        <taxon>Bacillati</taxon>
        <taxon>Cyanobacteriota</taxon>
        <taxon>Cyanophyceae</taxon>
        <taxon>Oscillatoriophycideae</taxon>
        <taxon>Chroococcales</taxon>
        <taxon>Microcystaceae</taxon>
        <taxon>Microcystis</taxon>
    </lineage>
</organism>